<dbReference type="PROSITE" id="PS00420">
    <property type="entry name" value="SRCR_1"/>
    <property type="match status" value="1"/>
</dbReference>
<dbReference type="KEGG" id="nve:5511655"/>
<dbReference type="PRINTS" id="PR00258">
    <property type="entry name" value="SPERACTRCPTR"/>
</dbReference>
<feature type="non-terminal residue" evidence="8">
    <location>
        <position position="205"/>
    </location>
</feature>
<feature type="disulfide bond" evidence="6">
    <location>
        <begin position="174"/>
        <end position="184"/>
    </location>
</feature>
<feature type="disulfide bond" evidence="6">
    <location>
        <begin position="27"/>
        <end position="91"/>
    </location>
</feature>
<dbReference type="SUPFAM" id="SSF56487">
    <property type="entry name" value="SRCR-like"/>
    <property type="match status" value="2"/>
</dbReference>
<evidence type="ECO:0000313" key="8">
    <source>
        <dbReference type="EMBL" id="EDO39966.1"/>
    </source>
</evidence>
<keyword evidence="4" id="KW-0675">Receptor</keyword>
<dbReference type="PROSITE" id="PS50287">
    <property type="entry name" value="SRCR_2"/>
    <property type="match status" value="2"/>
</dbReference>
<feature type="disulfide bond" evidence="6">
    <location>
        <begin position="71"/>
        <end position="81"/>
    </location>
</feature>
<dbReference type="AlphaFoldDB" id="A7S8M3"/>
<feature type="disulfide bond" evidence="6">
    <location>
        <begin position="130"/>
        <end position="194"/>
    </location>
</feature>
<evidence type="ECO:0000259" key="7">
    <source>
        <dbReference type="PROSITE" id="PS50287"/>
    </source>
</evidence>
<sequence>SVRLIGGNNRLEGRVEVFREGAWGTVCDDHWGMHDATVVCRMLGGYAATSAVSGGRFPAGSGPIWMDNVHCINTESDLSECPFNGWGVHDCDHTKDAGVICQRYVRLVGGSSMKEGRVEVLHNGAWGTVCDDSWDMNDARVVCGMLGYHQALNAYLGGHFPQGSGQIWLDEVACTGSESDIAQCPHIGWGTHNCGHDEDAGARCS</sequence>
<evidence type="ECO:0000256" key="3">
    <source>
        <dbReference type="ARBA" id="ARBA00023157"/>
    </source>
</evidence>
<keyword evidence="1" id="KW-0732">Signal</keyword>
<dbReference type="STRING" id="45351.A7S8M3"/>
<dbReference type="OMA" id="CKGDEFF"/>
<evidence type="ECO:0000256" key="4">
    <source>
        <dbReference type="ARBA" id="ARBA00023170"/>
    </source>
</evidence>
<evidence type="ECO:0000256" key="2">
    <source>
        <dbReference type="ARBA" id="ARBA00022737"/>
    </source>
</evidence>
<accession>A7S8M3</accession>
<name>A7S8M3_NEMVE</name>
<feature type="disulfide bond" evidence="6">
    <location>
        <begin position="143"/>
        <end position="204"/>
    </location>
</feature>
<dbReference type="FunFam" id="3.10.250.10:FF:000006">
    <property type="entry name" value="neurotrypsin isoform X2"/>
    <property type="match status" value="1"/>
</dbReference>
<dbReference type="GO" id="GO:0016020">
    <property type="term" value="C:membrane"/>
    <property type="evidence" value="ECO:0007669"/>
    <property type="project" value="InterPro"/>
</dbReference>
<dbReference type="InParanoid" id="A7S8M3"/>
<dbReference type="EMBL" id="DS469598">
    <property type="protein sequence ID" value="EDO39966.1"/>
    <property type="molecule type" value="Genomic_DNA"/>
</dbReference>
<dbReference type="eggNOG" id="ENOG502QQ5W">
    <property type="taxonomic scope" value="Eukaryota"/>
</dbReference>
<dbReference type="Pfam" id="PF00530">
    <property type="entry name" value="SRCR"/>
    <property type="match status" value="2"/>
</dbReference>
<dbReference type="Proteomes" id="UP000001593">
    <property type="component" value="Unassembled WGS sequence"/>
</dbReference>
<organism evidence="8 9">
    <name type="scientific">Nematostella vectensis</name>
    <name type="common">Starlet sea anemone</name>
    <dbReference type="NCBI Taxonomy" id="45351"/>
    <lineage>
        <taxon>Eukaryota</taxon>
        <taxon>Metazoa</taxon>
        <taxon>Cnidaria</taxon>
        <taxon>Anthozoa</taxon>
        <taxon>Hexacorallia</taxon>
        <taxon>Actiniaria</taxon>
        <taxon>Edwardsiidae</taxon>
        <taxon>Nematostella</taxon>
    </lineage>
</organism>
<feature type="domain" description="SRCR" evidence="7">
    <location>
        <begin position="2"/>
        <end position="102"/>
    </location>
</feature>
<dbReference type="PANTHER" id="PTHR48071:SF27">
    <property type="entry name" value="SCAVENGER RECEPTOR CYSTEINE-RICH TYPE 1 PROTEIN M130-LIKE"/>
    <property type="match status" value="1"/>
</dbReference>
<evidence type="ECO:0000256" key="5">
    <source>
        <dbReference type="ARBA" id="ARBA00023180"/>
    </source>
</evidence>
<dbReference type="PhylomeDB" id="A7S8M3"/>
<evidence type="ECO:0000256" key="1">
    <source>
        <dbReference type="ARBA" id="ARBA00022729"/>
    </source>
</evidence>
<gene>
    <name evidence="8" type="ORF">NEMVEDRAFT_v1g108822</name>
</gene>
<dbReference type="SMART" id="SM00202">
    <property type="entry name" value="SR"/>
    <property type="match status" value="2"/>
</dbReference>
<protein>
    <recommendedName>
        <fullName evidence="7">SRCR domain-containing protein</fullName>
    </recommendedName>
</protein>
<dbReference type="Gene3D" id="3.10.250.10">
    <property type="entry name" value="SRCR-like domain"/>
    <property type="match status" value="2"/>
</dbReference>
<keyword evidence="3 6" id="KW-1015">Disulfide bond</keyword>
<dbReference type="InterPro" id="IPR001190">
    <property type="entry name" value="SRCR"/>
</dbReference>
<dbReference type="InterPro" id="IPR036772">
    <property type="entry name" value="SRCR-like_dom_sf"/>
</dbReference>
<keyword evidence="5" id="KW-0325">Glycoprotein</keyword>
<evidence type="ECO:0000256" key="6">
    <source>
        <dbReference type="PROSITE-ProRule" id="PRU00196"/>
    </source>
</evidence>
<dbReference type="HOGENOM" id="CLU_002555_1_2_1"/>
<evidence type="ECO:0000313" key="9">
    <source>
        <dbReference type="Proteomes" id="UP000001593"/>
    </source>
</evidence>
<feature type="domain" description="SRCR" evidence="7">
    <location>
        <begin position="105"/>
        <end position="205"/>
    </location>
</feature>
<keyword evidence="9" id="KW-1185">Reference proteome</keyword>
<proteinExistence type="predicted"/>
<feature type="disulfide bond" evidence="6">
    <location>
        <begin position="40"/>
        <end position="101"/>
    </location>
</feature>
<dbReference type="PANTHER" id="PTHR48071">
    <property type="entry name" value="SRCR DOMAIN-CONTAINING PROTEIN"/>
    <property type="match status" value="1"/>
</dbReference>
<dbReference type="FunFam" id="3.10.250.10:FF:000007">
    <property type="entry name" value="Soluble scavenger receptor cysteine-rich domain-containing protein SSC5D"/>
    <property type="match status" value="1"/>
</dbReference>
<feature type="non-terminal residue" evidence="8">
    <location>
        <position position="1"/>
    </location>
</feature>
<reference evidence="8 9" key="1">
    <citation type="journal article" date="2007" name="Science">
        <title>Sea anemone genome reveals ancestral eumetazoan gene repertoire and genomic organization.</title>
        <authorList>
            <person name="Putnam N.H."/>
            <person name="Srivastava M."/>
            <person name="Hellsten U."/>
            <person name="Dirks B."/>
            <person name="Chapman J."/>
            <person name="Salamov A."/>
            <person name="Terry A."/>
            <person name="Shapiro H."/>
            <person name="Lindquist E."/>
            <person name="Kapitonov V.V."/>
            <person name="Jurka J."/>
            <person name="Genikhovich G."/>
            <person name="Grigoriev I.V."/>
            <person name="Lucas S.M."/>
            <person name="Steele R.E."/>
            <person name="Finnerty J.R."/>
            <person name="Technau U."/>
            <person name="Martindale M.Q."/>
            <person name="Rokhsar D.S."/>
        </authorList>
    </citation>
    <scope>NUCLEOTIDE SEQUENCE [LARGE SCALE GENOMIC DNA]</scope>
    <source>
        <strain evidence="9">CH2 X CH6</strain>
    </source>
</reference>
<keyword evidence="2" id="KW-0677">Repeat</keyword>